<dbReference type="EMBL" id="KB908844">
    <property type="protein sequence ID" value="EOA82934.1"/>
    <property type="molecule type" value="Genomic_DNA"/>
</dbReference>
<organism evidence="8 9">
    <name type="scientific">Exserohilum turcicum (strain 28A)</name>
    <name type="common">Northern leaf blight fungus</name>
    <name type="synonym">Setosphaeria turcica</name>
    <dbReference type="NCBI Taxonomy" id="671987"/>
    <lineage>
        <taxon>Eukaryota</taxon>
        <taxon>Fungi</taxon>
        <taxon>Dikarya</taxon>
        <taxon>Ascomycota</taxon>
        <taxon>Pezizomycotina</taxon>
        <taxon>Dothideomycetes</taxon>
        <taxon>Pleosporomycetidae</taxon>
        <taxon>Pleosporales</taxon>
        <taxon>Pleosporineae</taxon>
        <taxon>Pleosporaceae</taxon>
        <taxon>Exserohilum</taxon>
    </lineage>
</organism>
<dbReference type="OrthoDB" id="3934549at2759"/>
<accession>R0JZP9</accession>
<dbReference type="RefSeq" id="XP_008029918.1">
    <property type="nucleotide sequence ID" value="XM_008031727.1"/>
</dbReference>
<dbReference type="InterPro" id="IPR049326">
    <property type="entry name" value="Rhodopsin_dom_fungi"/>
</dbReference>
<keyword evidence="3 6" id="KW-1133">Transmembrane helix</keyword>
<feature type="transmembrane region" description="Helical" evidence="6">
    <location>
        <begin position="208"/>
        <end position="227"/>
    </location>
</feature>
<evidence type="ECO:0000256" key="2">
    <source>
        <dbReference type="ARBA" id="ARBA00022692"/>
    </source>
</evidence>
<dbReference type="eggNOG" id="ENOG502SHVM">
    <property type="taxonomic scope" value="Eukaryota"/>
</dbReference>
<dbReference type="AlphaFoldDB" id="R0JZP9"/>
<dbReference type="InterPro" id="IPR052337">
    <property type="entry name" value="SAT4-like"/>
</dbReference>
<comment type="similarity">
    <text evidence="5">Belongs to the SAT4 family.</text>
</comment>
<evidence type="ECO:0000256" key="6">
    <source>
        <dbReference type="SAM" id="Phobius"/>
    </source>
</evidence>
<keyword evidence="4 6" id="KW-0472">Membrane</keyword>
<evidence type="ECO:0000313" key="9">
    <source>
        <dbReference type="Proteomes" id="UP000016935"/>
    </source>
</evidence>
<evidence type="ECO:0000259" key="7">
    <source>
        <dbReference type="Pfam" id="PF20684"/>
    </source>
</evidence>
<proteinExistence type="inferred from homology"/>
<evidence type="ECO:0000256" key="4">
    <source>
        <dbReference type="ARBA" id="ARBA00023136"/>
    </source>
</evidence>
<name>R0JZP9_EXST2</name>
<reference evidence="8 9" key="2">
    <citation type="journal article" date="2013" name="PLoS Genet.">
        <title>Comparative genome structure, secondary metabolite, and effector coding capacity across Cochliobolus pathogens.</title>
        <authorList>
            <person name="Condon B.J."/>
            <person name="Leng Y."/>
            <person name="Wu D."/>
            <person name="Bushley K.E."/>
            <person name="Ohm R.A."/>
            <person name="Otillar R."/>
            <person name="Martin J."/>
            <person name="Schackwitz W."/>
            <person name="Grimwood J."/>
            <person name="MohdZainudin N."/>
            <person name="Xue C."/>
            <person name="Wang R."/>
            <person name="Manning V.A."/>
            <person name="Dhillon B."/>
            <person name="Tu Z.J."/>
            <person name="Steffenson B.J."/>
            <person name="Salamov A."/>
            <person name="Sun H."/>
            <person name="Lowry S."/>
            <person name="LaButti K."/>
            <person name="Han J."/>
            <person name="Copeland A."/>
            <person name="Lindquist E."/>
            <person name="Barry K."/>
            <person name="Schmutz J."/>
            <person name="Baker S.E."/>
            <person name="Ciuffetti L.M."/>
            <person name="Grigoriev I.V."/>
            <person name="Zhong S."/>
            <person name="Turgeon B.G."/>
        </authorList>
    </citation>
    <scope>NUCLEOTIDE SEQUENCE [LARGE SCALE GENOMIC DNA]</scope>
    <source>
        <strain evidence="9">28A</strain>
    </source>
</reference>
<dbReference type="PANTHER" id="PTHR33048">
    <property type="entry name" value="PTH11-LIKE INTEGRAL MEMBRANE PROTEIN (AFU_ORTHOLOGUE AFUA_5G11245)"/>
    <property type="match status" value="1"/>
</dbReference>
<dbReference type="GeneID" id="19406264"/>
<keyword evidence="9" id="KW-1185">Reference proteome</keyword>
<evidence type="ECO:0000313" key="8">
    <source>
        <dbReference type="EMBL" id="EOA82934.1"/>
    </source>
</evidence>
<dbReference type="GO" id="GO:0016020">
    <property type="term" value="C:membrane"/>
    <property type="evidence" value="ECO:0007669"/>
    <property type="project" value="UniProtKB-SubCell"/>
</dbReference>
<evidence type="ECO:0000256" key="3">
    <source>
        <dbReference type="ARBA" id="ARBA00022989"/>
    </source>
</evidence>
<feature type="transmembrane region" description="Helical" evidence="6">
    <location>
        <begin position="15"/>
        <end position="36"/>
    </location>
</feature>
<evidence type="ECO:0000256" key="1">
    <source>
        <dbReference type="ARBA" id="ARBA00004141"/>
    </source>
</evidence>
<keyword evidence="2 6" id="KW-0812">Transmembrane</keyword>
<gene>
    <name evidence="8" type="ORF">SETTUDRAFT_96768</name>
</gene>
<dbReference type="HOGENOM" id="CLU_028200_3_5_1"/>
<feature type="transmembrane region" description="Helical" evidence="6">
    <location>
        <begin position="247"/>
        <end position="267"/>
    </location>
</feature>
<dbReference type="Pfam" id="PF20684">
    <property type="entry name" value="Fung_rhodopsin"/>
    <property type="match status" value="1"/>
</dbReference>
<protein>
    <recommendedName>
        <fullName evidence="7">Rhodopsin domain-containing protein</fullName>
    </recommendedName>
</protein>
<dbReference type="PANTHER" id="PTHR33048:SF155">
    <property type="entry name" value="INTEGRAL MEMBRANE PROTEIN"/>
    <property type="match status" value="1"/>
</dbReference>
<dbReference type="STRING" id="671987.R0JZP9"/>
<dbReference type="Proteomes" id="UP000016935">
    <property type="component" value="Unassembled WGS sequence"/>
</dbReference>
<feature type="transmembrane region" description="Helical" evidence="6">
    <location>
        <begin position="48"/>
        <end position="73"/>
    </location>
</feature>
<feature type="transmembrane region" description="Helical" evidence="6">
    <location>
        <begin position="174"/>
        <end position="196"/>
    </location>
</feature>
<evidence type="ECO:0000256" key="5">
    <source>
        <dbReference type="ARBA" id="ARBA00038359"/>
    </source>
</evidence>
<feature type="domain" description="Rhodopsin" evidence="7">
    <location>
        <begin position="33"/>
        <end position="272"/>
    </location>
</feature>
<comment type="subcellular location">
    <subcellularLocation>
        <location evidence="1">Membrane</location>
        <topology evidence="1">Multi-pass membrane protein</topology>
    </subcellularLocation>
</comment>
<feature type="transmembrane region" description="Helical" evidence="6">
    <location>
        <begin position="126"/>
        <end position="148"/>
    </location>
</feature>
<sequence length="388" mass="42865">MPESVDLTESRQAEVLIVAWATTGAAILTVLIKLFARAKLVRVVGWDDFFIFLSLIFSIIASSFVHYGVVLGFGQHTAAIAAKYGNERLFKGAMIQMLGYPAFSFPNISIAILVCQILSPNPARTIALYSMAILQVIFAIITIALAFAQCQPARKLWEKTLPGSCWSPDVLNYFSYWLCAYTTLTDIILAVVPARVFWSLQMPWSTKIGLIVMMGMTMLSAIVTIIKGTYLPLFTDTTDPLWKPVPLVIWGLVEQNIVIMAACVPTMRPFFNHAWKRGFSTKSSSRTKSLFKDPFAPANIRRSHLKGQDGSISDVALNDVGLDLDQASRVVYEDDAISHESQRDIVRIVEASDKETSETTAKETNAQQGDRTTLTGVVHHRNGSCSAC</sequence>
<reference evidence="8 9" key="1">
    <citation type="journal article" date="2012" name="PLoS Pathog.">
        <title>Diverse lifestyles and strategies of plant pathogenesis encoded in the genomes of eighteen Dothideomycetes fungi.</title>
        <authorList>
            <person name="Ohm R.A."/>
            <person name="Feau N."/>
            <person name="Henrissat B."/>
            <person name="Schoch C.L."/>
            <person name="Horwitz B.A."/>
            <person name="Barry K.W."/>
            <person name="Condon B.J."/>
            <person name="Copeland A.C."/>
            <person name="Dhillon B."/>
            <person name="Glaser F."/>
            <person name="Hesse C.N."/>
            <person name="Kosti I."/>
            <person name="LaButti K."/>
            <person name="Lindquist E.A."/>
            <person name="Lucas S."/>
            <person name="Salamov A.A."/>
            <person name="Bradshaw R.E."/>
            <person name="Ciuffetti L."/>
            <person name="Hamelin R.C."/>
            <person name="Kema G.H.J."/>
            <person name="Lawrence C."/>
            <person name="Scott J.A."/>
            <person name="Spatafora J.W."/>
            <person name="Turgeon B.G."/>
            <person name="de Wit P.J.G.M."/>
            <person name="Zhong S."/>
            <person name="Goodwin S.B."/>
            <person name="Grigoriev I.V."/>
        </authorList>
    </citation>
    <scope>NUCLEOTIDE SEQUENCE [LARGE SCALE GENOMIC DNA]</scope>
    <source>
        <strain evidence="9">28A</strain>
    </source>
</reference>
<feature type="transmembrane region" description="Helical" evidence="6">
    <location>
        <begin position="93"/>
        <end position="114"/>
    </location>
</feature>